<gene>
    <name evidence="1" type="ORF">A2Y67_00580</name>
</gene>
<dbReference type="AlphaFoldDB" id="A0A1G1XNR2"/>
<dbReference type="Proteomes" id="UP000176260">
    <property type="component" value="Unassembled WGS sequence"/>
</dbReference>
<reference evidence="1 2" key="1">
    <citation type="journal article" date="2016" name="Nat. Commun.">
        <title>Thousands of microbial genomes shed light on interconnected biogeochemical processes in an aquifer system.</title>
        <authorList>
            <person name="Anantharaman K."/>
            <person name="Brown C.T."/>
            <person name="Hug L.A."/>
            <person name="Sharon I."/>
            <person name="Castelle C.J."/>
            <person name="Probst A.J."/>
            <person name="Thomas B.C."/>
            <person name="Singh A."/>
            <person name="Wilkins M.J."/>
            <person name="Karaoz U."/>
            <person name="Brodie E.L."/>
            <person name="Williams K.H."/>
            <person name="Hubbard S.S."/>
            <person name="Banfield J.F."/>
        </authorList>
    </citation>
    <scope>NUCLEOTIDE SEQUENCE [LARGE SCALE GENOMIC DNA]</scope>
</reference>
<sequence>MAKIITYKNEGARGVFCQLQLDSGERILISIAQSGVKIFKLGFMGVFPMKTIWESSSVEKMVKIFVNSQTQDMSPLDAVIKKLENCKNIEQILEKINQISADESLQNIETIVHEYGILQQKVAQEIKSMYPAAVFPKSILPYPKERIRKALENAIYLTDDNQMIENLKGCMAFLEGFIDDEEANKKNASLLKILKK</sequence>
<name>A0A1G1XNR2_9BACT</name>
<proteinExistence type="predicted"/>
<dbReference type="EMBL" id="MHIA01000031">
    <property type="protein sequence ID" value="OGY41286.1"/>
    <property type="molecule type" value="Genomic_DNA"/>
</dbReference>
<accession>A0A1G1XNR2</accession>
<evidence type="ECO:0000313" key="1">
    <source>
        <dbReference type="EMBL" id="OGY41286.1"/>
    </source>
</evidence>
<organism evidence="1 2">
    <name type="scientific">Candidatus Buchananbacteria bacterium RBG_13_39_9</name>
    <dbReference type="NCBI Taxonomy" id="1797531"/>
    <lineage>
        <taxon>Bacteria</taxon>
        <taxon>Candidatus Buchananiibacteriota</taxon>
    </lineage>
</organism>
<protein>
    <submittedName>
        <fullName evidence="1">Uncharacterized protein</fullName>
    </submittedName>
</protein>
<comment type="caution">
    <text evidence="1">The sequence shown here is derived from an EMBL/GenBank/DDBJ whole genome shotgun (WGS) entry which is preliminary data.</text>
</comment>
<evidence type="ECO:0000313" key="2">
    <source>
        <dbReference type="Proteomes" id="UP000176260"/>
    </source>
</evidence>